<dbReference type="Proteomes" id="UP000186168">
    <property type="component" value="Unassembled WGS sequence"/>
</dbReference>
<name>A0A1R1SD25_9ACTN</name>
<reference evidence="2 3" key="1">
    <citation type="submission" date="2013-05" db="EMBL/GenBank/DDBJ databases">
        <title>Genome sequence of Streptomyces sparsogenes DSM 40356.</title>
        <authorList>
            <person name="Coyne S."/>
            <person name="Seebeck F.P."/>
        </authorList>
    </citation>
    <scope>NUCLEOTIDE SEQUENCE [LARGE SCALE GENOMIC DNA]</scope>
    <source>
        <strain evidence="2 3">DSM 40356</strain>
    </source>
</reference>
<feature type="compositionally biased region" description="Basic residues" evidence="1">
    <location>
        <begin position="522"/>
        <end position="536"/>
    </location>
</feature>
<keyword evidence="3" id="KW-1185">Reference proteome</keyword>
<feature type="compositionally biased region" description="Basic residues" evidence="1">
    <location>
        <begin position="747"/>
        <end position="768"/>
    </location>
</feature>
<feature type="compositionally biased region" description="Basic and acidic residues" evidence="1">
    <location>
        <begin position="537"/>
        <end position="552"/>
    </location>
</feature>
<dbReference type="AlphaFoldDB" id="A0A1R1SD25"/>
<feature type="compositionally biased region" description="Low complexity" evidence="1">
    <location>
        <begin position="111"/>
        <end position="126"/>
    </location>
</feature>
<feature type="compositionally biased region" description="Low complexity" evidence="1">
    <location>
        <begin position="506"/>
        <end position="521"/>
    </location>
</feature>
<feature type="region of interest" description="Disordered" evidence="1">
    <location>
        <begin position="1"/>
        <end position="197"/>
    </location>
</feature>
<feature type="compositionally biased region" description="Basic residues" evidence="1">
    <location>
        <begin position="553"/>
        <end position="577"/>
    </location>
</feature>
<feature type="compositionally biased region" description="Basic residues" evidence="1">
    <location>
        <begin position="91"/>
        <end position="110"/>
    </location>
</feature>
<protein>
    <submittedName>
        <fullName evidence="2">Integral membrane protein</fullName>
    </submittedName>
</protein>
<feature type="region of interest" description="Disordered" evidence="1">
    <location>
        <begin position="742"/>
        <end position="816"/>
    </location>
</feature>
<feature type="compositionally biased region" description="Basic residues" evidence="1">
    <location>
        <begin position="407"/>
        <end position="448"/>
    </location>
</feature>
<feature type="compositionally biased region" description="Basic residues" evidence="1">
    <location>
        <begin position="585"/>
        <end position="597"/>
    </location>
</feature>
<evidence type="ECO:0000256" key="1">
    <source>
        <dbReference type="SAM" id="MobiDB-lite"/>
    </source>
</evidence>
<feature type="compositionally biased region" description="Basic and acidic residues" evidence="1">
    <location>
        <begin position="172"/>
        <end position="187"/>
    </location>
</feature>
<feature type="compositionally biased region" description="Basic residues" evidence="1">
    <location>
        <begin position="455"/>
        <end position="476"/>
    </location>
</feature>
<evidence type="ECO:0000313" key="3">
    <source>
        <dbReference type="Proteomes" id="UP000186168"/>
    </source>
</evidence>
<feature type="compositionally biased region" description="Low complexity" evidence="1">
    <location>
        <begin position="331"/>
        <end position="349"/>
    </location>
</feature>
<feature type="compositionally biased region" description="Basic and acidic residues" evidence="1">
    <location>
        <begin position="79"/>
        <end position="90"/>
    </location>
</feature>
<feature type="compositionally biased region" description="Low complexity" evidence="1">
    <location>
        <begin position="17"/>
        <end position="39"/>
    </location>
</feature>
<proteinExistence type="predicted"/>
<comment type="caution">
    <text evidence="2">The sequence shown here is derived from an EMBL/GenBank/DDBJ whole genome shotgun (WGS) entry which is preliminary data.</text>
</comment>
<feature type="compositionally biased region" description="Basic residues" evidence="1">
    <location>
        <begin position="158"/>
        <end position="170"/>
    </location>
</feature>
<feature type="compositionally biased region" description="Basic residues" evidence="1">
    <location>
        <begin position="629"/>
        <end position="643"/>
    </location>
</feature>
<feature type="compositionally biased region" description="Basic residues" evidence="1">
    <location>
        <begin position="308"/>
        <end position="330"/>
    </location>
</feature>
<feature type="compositionally biased region" description="Low complexity" evidence="1">
    <location>
        <begin position="258"/>
        <end position="267"/>
    </location>
</feature>
<evidence type="ECO:0000313" key="2">
    <source>
        <dbReference type="EMBL" id="OMI36156.1"/>
    </source>
</evidence>
<gene>
    <name evidence="2" type="ORF">SPAR_27576</name>
</gene>
<organism evidence="2 3">
    <name type="scientific">Streptomyces sparsogenes DSM 40356</name>
    <dbReference type="NCBI Taxonomy" id="1331668"/>
    <lineage>
        <taxon>Bacteria</taxon>
        <taxon>Bacillati</taxon>
        <taxon>Actinomycetota</taxon>
        <taxon>Actinomycetes</taxon>
        <taxon>Kitasatosporales</taxon>
        <taxon>Streptomycetaceae</taxon>
        <taxon>Streptomyces</taxon>
    </lineage>
</organism>
<feature type="compositionally biased region" description="Low complexity" evidence="1">
    <location>
        <begin position="790"/>
        <end position="807"/>
    </location>
</feature>
<feature type="region of interest" description="Disordered" evidence="1">
    <location>
        <begin position="219"/>
        <end position="241"/>
    </location>
</feature>
<feature type="compositionally biased region" description="Basic residues" evidence="1">
    <location>
        <begin position="358"/>
        <end position="371"/>
    </location>
</feature>
<feature type="region of interest" description="Disordered" evidence="1">
    <location>
        <begin position="258"/>
        <end position="708"/>
    </location>
</feature>
<dbReference type="EMBL" id="ASQP01000353">
    <property type="protein sequence ID" value="OMI36156.1"/>
    <property type="molecule type" value="Genomic_DNA"/>
</dbReference>
<sequence>MPPGPTIAPNPCDYDFATPGAAASGPRAAGTILDGTTTPGSGGHGGSGDTHRYGHGGGGRRPAPARPGAAGPRRRRNHPAGDAHRPTDRAGHRRRDRRGLPARRRRRRRGAPAGLPRDPDPRGLLLVQPHLRQRRPRPVAAPAALHGRQPRPLDAARRRPARAHRTHLRPRGAADRPQPHRPADRRGLRGGARPGRLAVRRRPGLRRPQVLARLHVTPRPRLVEPARPPPRPGLTRAHRPRRTAVVPVQPHLERVRVTAPAAPAGGRVRPRRRQPRRPLPARLLVRAPDRRPAARRPHRRELPDRRGGPHRGHRRLRPRAGRQRPPRRLRVAAAGTAGRGRAARGVRGVPPGPQREQARRRTGPGHHRRPARDRPRPARPGDAVRRLVPARLGLPRATAGRRDVRNPRARPGRPRRRPGRLRRGAAPHRARRAHPAARSRRPGRRHAGLRAGRGALRRGRPARRGLARRRRHARHGARPDRRTPGAAVLAGRGHPRRAAHGGAGGPVLRRPGVAGAAAAGAHRARRLPRGAARRGAHPQDRGRDRPCRADRLRPRHRRPRRPVHPPPRRRRGRRGLGHRAGAGTGRRRHARRRRGRRPDRAGARLLADGPGVPAAGHLGPPRLPQPLRPPHHRHPVGRRHLLAARRPPLRAPLLRRAGRPRPDLADGDLDPAPRRAAGDLRPLAGQRAGRRRGLAGGPAHPRPGRPADLRLTAGAAVRALVPRLLRHGRTVLPARRGALLAQPVAVHRPHRRPHPAAGRHRPRGRPRRAQGPARLRPHPRSPAARPDPRPLGLPGRPRLLPGAGRAAGPPPGTAHTASEEFRQVLRVEQRQLVRTRIGELRHPARVPLHHGLESLPGGPAVAERRALGERREVLQQRLGRPLADPVLVLLRLLLHDPQQLLRGVVAEGDGA</sequence>
<accession>A0A1R1SD25</accession>